<keyword evidence="3" id="KW-1185">Reference proteome</keyword>
<sequence>MSTENAIETAKALGKAAMEKVIQNVIEQGNDQITMRTVCLRFLGTVSKAFGLSWNQIYDLVQNCTPIHSQVAEEILNAGIKDDETEITLAQDFVRNERLVRLLKRISRRKAEALLAIDGLVGTISFSGPAFDFKRYLENLRYSVDGSVGNFDDGVIKGIHIFAVRQLYKKLHDAIPGEERLSPFVYQVLRKVILDVGGPDLPLPSIVNEEMRMTDEFLKECVEMYLSHARKETVYHLIANLNIKSDKRERNEDDEPTKKRRVERETEN</sequence>
<reference evidence="2 3" key="1">
    <citation type="journal article" date="2019" name="Sci. Rep.">
        <title>Orb-weaving spider Araneus ventricosus genome elucidates the spidroin gene catalogue.</title>
        <authorList>
            <person name="Kono N."/>
            <person name="Nakamura H."/>
            <person name="Ohtoshi R."/>
            <person name="Moran D.A.P."/>
            <person name="Shinohara A."/>
            <person name="Yoshida Y."/>
            <person name="Fujiwara M."/>
            <person name="Mori M."/>
            <person name="Tomita M."/>
            <person name="Arakawa K."/>
        </authorList>
    </citation>
    <scope>NUCLEOTIDE SEQUENCE [LARGE SCALE GENOMIC DNA]</scope>
</reference>
<name>A0A4Y2QR30_ARAVE</name>
<evidence type="ECO:0000313" key="3">
    <source>
        <dbReference type="Proteomes" id="UP000499080"/>
    </source>
</evidence>
<dbReference type="AlphaFoldDB" id="A0A4Y2QR30"/>
<dbReference type="OrthoDB" id="6422545at2759"/>
<gene>
    <name evidence="2" type="ORF">AVEN_122867_1</name>
</gene>
<dbReference type="EMBL" id="BGPR01014537">
    <property type="protein sequence ID" value="GBN65645.1"/>
    <property type="molecule type" value="Genomic_DNA"/>
</dbReference>
<comment type="caution">
    <text evidence="2">The sequence shown here is derived from an EMBL/GenBank/DDBJ whole genome shotgun (WGS) entry which is preliminary data.</text>
</comment>
<dbReference type="Proteomes" id="UP000499080">
    <property type="component" value="Unassembled WGS sequence"/>
</dbReference>
<feature type="region of interest" description="Disordered" evidence="1">
    <location>
        <begin position="246"/>
        <end position="268"/>
    </location>
</feature>
<proteinExistence type="predicted"/>
<organism evidence="2 3">
    <name type="scientific">Araneus ventricosus</name>
    <name type="common">Orbweaver spider</name>
    <name type="synonym">Epeira ventricosa</name>
    <dbReference type="NCBI Taxonomy" id="182803"/>
    <lineage>
        <taxon>Eukaryota</taxon>
        <taxon>Metazoa</taxon>
        <taxon>Ecdysozoa</taxon>
        <taxon>Arthropoda</taxon>
        <taxon>Chelicerata</taxon>
        <taxon>Arachnida</taxon>
        <taxon>Araneae</taxon>
        <taxon>Araneomorphae</taxon>
        <taxon>Entelegynae</taxon>
        <taxon>Araneoidea</taxon>
        <taxon>Araneidae</taxon>
        <taxon>Araneus</taxon>
    </lineage>
</organism>
<accession>A0A4Y2QR30</accession>
<evidence type="ECO:0000313" key="2">
    <source>
        <dbReference type="EMBL" id="GBN65645.1"/>
    </source>
</evidence>
<evidence type="ECO:0000256" key="1">
    <source>
        <dbReference type="SAM" id="MobiDB-lite"/>
    </source>
</evidence>
<protein>
    <submittedName>
        <fullName evidence="2">Uncharacterized protein</fullName>
    </submittedName>
</protein>